<protein>
    <submittedName>
        <fullName evidence="2">Uncharacterized protein</fullName>
    </submittedName>
</protein>
<accession>A0A8T2KDU4</accession>
<reference evidence="2" key="1">
    <citation type="thesis" date="2020" institute="ProQuest LLC" country="789 East Eisenhower Parkway, Ann Arbor, MI, USA">
        <title>Comparative Genomics and Chromosome Evolution.</title>
        <authorList>
            <person name="Mudd A.B."/>
        </authorList>
    </citation>
    <scope>NUCLEOTIDE SEQUENCE</scope>
    <source>
        <strain evidence="2">Female2</strain>
        <tissue evidence="2">Blood</tissue>
    </source>
</reference>
<dbReference type="AlphaFoldDB" id="A0A8T2KDU4"/>
<evidence type="ECO:0000256" key="1">
    <source>
        <dbReference type="SAM" id="MobiDB-lite"/>
    </source>
</evidence>
<evidence type="ECO:0000313" key="3">
    <source>
        <dbReference type="Proteomes" id="UP000812440"/>
    </source>
</evidence>
<proteinExistence type="predicted"/>
<comment type="caution">
    <text evidence="2">The sequence shown here is derived from an EMBL/GenBank/DDBJ whole genome shotgun (WGS) entry which is preliminary data.</text>
</comment>
<sequence length="93" mass="10505">MWFTSKKGDDIAHLNVPFIKSPSLKRKVQLACVTKSTELLTIVGKANRSRNPLFRGRRHRDQRQRGGGRSLNMRNELTACGQTVQLTLSLENA</sequence>
<dbReference type="Proteomes" id="UP000812440">
    <property type="component" value="Chromosome 1"/>
</dbReference>
<feature type="region of interest" description="Disordered" evidence="1">
    <location>
        <begin position="50"/>
        <end position="73"/>
    </location>
</feature>
<keyword evidence="3" id="KW-1185">Reference proteome</keyword>
<gene>
    <name evidence="2" type="ORF">GDO86_001481</name>
</gene>
<name>A0A8T2KDU4_9PIPI</name>
<evidence type="ECO:0000313" key="2">
    <source>
        <dbReference type="EMBL" id="KAG8455299.1"/>
    </source>
</evidence>
<dbReference type="EMBL" id="JAACNH010000001">
    <property type="protein sequence ID" value="KAG8455299.1"/>
    <property type="molecule type" value="Genomic_DNA"/>
</dbReference>
<organism evidence="2 3">
    <name type="scientific">Hymenochirus boettgeri</name>
    <name type="common">Congo dwarf clawed frog</name>
    <dbReference type="NCBI Taxonomy" id="247094"/>
    <lineage>
        <taxon>Eukaryota</taxon>
        <taxon>Metazoa</taxon>
        <taxon>Chordata</taxon>
        <taxon>Craniata</taxon>
        <taxon>Vertebrata</taxon>
        <taxon>Euteleostomi</taxon>
        <taxon>Amphibia</taxon>
        <taxon>Batrachia</taxon>
        <taxon>Anura</taxon>
        <taxon>Pipoidea</taxon>
        <taxon>Pipidae</taxon>
        <taxon>Pipinae</taxon>
        <taxon>Hymenochirus</taxon>
    </lineage>
</organism>